<sequence>MSEQLLKTASTHNTSLVGMIDSAFSRAMDAVASVGWTPLARLAESGVVALMQRITVGHLRVLTESHIYNFPALGSEGIQDGPSAELRVVKDSFWIRLVTMSDLGFAEAFMYGDVECDDLVALFKIFLLNRENLVEMKSTIASLLFTLPQRLTNTRFLNTLSNSRSNISAHYDISNQMFEAFLSRDMTYSCAIFPKLDADMAHVRKEERLLKNGVVIRGLGNGDIPSIAAEDAAPAKEPSPCDEEDELYQAQMIKLEHLVKKLKIPETSDETIRILEIGSGWGALAILLTQRYPFVEVDSLTLSSEQKSLAEERIRAAGVEARVKIWLMDYRCVPESWTGAFDRFVSIEMIEAVGREFLTEYWGIVERCMKPKNSVGVVQVITIPETLFPGGHLPTVTALVDTLAQGGKSKLIIDSISNIGPHYSRTLREWRKRFLARFDSDIIPSLKREYPEVFDESARGRNEIEVFKRKWVYYYCYCEVGFTTRTLGDHIITFAREGFEGLSFDLSFNTPFFPFSTFATFTMKGFFAVATTAVAVLANVGSASARSGLEKRITHKGQLTWFNPVQGNDGCGYQVPEGVPAVHVSSKYWRNGENCGQWVNLNANGKRSYGIVTGECKTCPAEGIDTAPILFNDFGPQDDGLYQSQWNFMKKGWAPADIPECE</sequence>
<dbReference type="PANTHER" id="PTHR43667">
    <property type="entry name" value="CYCLOPROPANE-FATTY-ACYL-PHOSPHOLIPID SYNTHASE"/>
    <property type="match status" value="1"/>
</dbReference>
<dbReference type="PANTHER" id="PTHR43667:SF2">
    <property type="entry name" value="FATTY ACID C-METHYL TRANSFERASE"/>
    <property type="match status" value="1"/>
</dbReference>
<dbReference type="CDD" id="cd22191">
    <property type="entry name" value="DPBB_RlpA_EXP_N-like"/>
    <property type="match status" value="1"/>
</dbReference>
<protein>
    <recommendedName>
        <fullName evidence="3">Cyclopropane-fatty-acyl-phospholipid synthase</fullName>
    </recommendedName>
</protein>
<dbReference type="Gene3D" id="3.40.50.150">
    <property type="entry name" value="Vaccinia Virus protein VP39"/>
    <property type="match status" value="1"/>
</dbReference>
<evidence type="ECO:0000313" key="2">
    <source>
        <dbReference type="Proteomes" id="UP000663841"/>
    </source>
</evidence>
<dbReference type="SUPFAM" id="SSF50685">
    <property type="entry name" value="Barwin-like endoglucanases"/>
    <property type="match status" value="1"/>
</dbReference>
<dbReference type="SUPFAM" id="SSF53335">
    <property type="entry name" value="S-adenosyl-L-methionine-dependent methyltransferases"/>
    <property type="match status" value="1"/>
</dbReference>
<name>A0A8H3BEQ1_9AGAM</name>
<organism evidence="1 2">
    <name type="scientific">Rhizoctonia solani</name>
    <dbReference type="NCBI Taxonomy" id="456999"/>
    <lineage>
        <taxon>Eukaryota</taxon>
        <taxon>Fungi</taxon>
        <taxon>Dikarya</taxon>
        <taxon>Basidiomycota</taxon>
        <taxon>Agaricomycotina</taxon>
        <taxon>Agaricomycetes</taxon>
        <taxon>Cantharellales</taxon>
        <taxon>Ceratobasidiaceae</taxon>
        <taxon>Rhizoctonia</taxon>
    </lineage>
</organism>
<dbReference type="InterPro" id="IPR029063">
    <property type="entry name" value="SAM-dependent_MTases_sf"/>
</dbReference>
<dbReference type="EMBL" id="CAJMWW010000179">
    <property type="protein sequence ID" value="CAE6455051.1"/>
    <property type="molecule type" value="Genomic_DNA"/>
</dbReference>
<comment type="caution">
    <text evidence="1">The sequence shown here is derived from an EMBL/GenBank/DDBJ whole genome shotgun (WGS) entry which is preliminary data.</text>
</comment>
<dbReference type="InterPro" id="IPR050723">
    <property type="entry name" value="CFA/CMAS"/>
</dbReference>
<dbReference type="AlphaFoldDB" id="A0A8H3BEQ1"/>
<gene>
    <name evidence="1" type="ORF">RDB_LOCUS135309</name>
</gene>
<proteinExistence type="predicted"/>
<accession>A0A8H3BEQ1</accession>
<evidence type="ECO:0008006" key="3">
    <source>
        <dbReference type="Google" id="ProtNLM"/>
    </source>
</evidence>
<dbReference type="CDD" id="cd02440">
    <property type="entry name" value="AdoMet_MTases"/>
    <property type="match status" value="1"/>
</dbReference>
<dbReference type="Gene3D" id="2.40.40.10">
    <property type="entry name" value="RlpA-like domain"/>
    <property type="match status" value="1"/>
</dbReference>
<reference evidence="1" key="1">
    <citation type="submission" date="2021-01" db="EMBL/GenBank/DDBJ databases">
        <authorList>
            <person name="Kaushik A."/>
        </authorList>
    </citation>
    <scope>NUCLEOTIDE SEQUENCE</scope>
    <source>
        <strain evidence="1">AG3-T5</strain>
    </source>
</reference>
<dbReference type="Proteomes" id="UP000663841">
    <property type="component" value="Unassembled WGS sequence"/>
</dbReference>
<evidence type="ECO:0000313" key="1">
    <source>
        <dbReference type="EMBL" id="CAE6455051.1"/>
    </source>
</evidence>
<dbReference type="InterPro" id="IPR036908">
    <property type="entry name" value="RlpA-like_sf"/>
</dbReference>
<dbReference type="Pfam" id="PF02353">
    <property type="entry name" value="CMAS"/>
    <property type="match status" value="2"/>
</dbReference>